<organism evidence="3 4">
    <name type="scientific">Aristophania vespae</name>
    <dbReference type="NCBI Taxonomy" id="2697033"/>
    <lineage>
        <taxon>Bacteria</taxon>
        <taxon>Pseudomonadati</taxon>
        <taxon>Pseudomonadota</taxon>
        <taxon>Alphaproteobacteria</taxon>
        <taxon>Acetobacterales</taxon>
        <taxon>Acetobacteraceae</taxon>
        <taxon>Aristophania</taxon>
    </lineage>
</organism>
<evidence type="ECO:0000259" key="2">
    <source>
        <dbReference type="Pfam" id="PF03795"/>
    </source>
</evidence>
<sequence length="98" mass="10829">MSHLFLATITYLASEEEVAAQRPGHRAFLDKFYQEDLLLISGPMTSGKGGILILRATLSEKDLLERLAQDPFVTSGVARYELCAFNAVKHASFLEGKI</sequence>
<dbReference type="SUPFAM" id="SSF54909">
    <property type="entry name" value="Dimeric alpha+beta barrel"/>
    <property type="match status" value="1"/>
</dbReference>
<feature type="domain" description="YCII-related" evidence="2">
    <location>
        <begin position="13"/>
        <end position="85"/>
    </location>
</feature>
<comment type="similarity">
    <text evidence="1">Belongs to the YciI family.</text>
</comment>
<keyword evidence="4" id="KW-1185">Reference proteome</keyword>
<dbReference type="RefSeq" id="WP_160619162.1">
    <property type="nucleotide sequence ID" value="NZ_CP047652.1"/>
</dbReference>
<name>A0A6P1NEX0_9PROT</name>
<dbReference type="InterPro" id="IPR011008">
    <property type="entry name" value="Dimeric_a/b-barrel"/>
</dbReference>
<dbReference type="Proteomes" id="UP000463975">
    <property type="component" value="Chromosome"/>
</dbReference>
<reference evidence="3 4" key="1">
    <citation type="submission" date="2020-01" db="EMBL/GenBank/DDBJ databases">
        <title>Genome sequencing of strain KACC 21507.</title>
        <authorList>
            <person name="Heo J."/>
            <person name="Kim S.-J."/>
            <person name="Kim J.-S."/>
            <person name="Hong S.-B."/>
            <person name="Kwon S.-W."/>
        </authorList>
    </citation>
    <scope>NUCLEOTIDE SEQUENCE [LARGE SCALE GENOMIC DNA]</scope>
    <source>
        <strain evidence="3 4">KACC 21507</strain>
    </source>
</reference>
<dbReference type="EMBL" id="CP047652">
    <property type="protein sequence ID" value="QHI96089.1"/>
    <property type="molecule type" value="Genomic_DNA"/>
</dbReference>
<dbReference type="KEGG" id="bomb:GT348_07420"/>
<proteinExistence type="inferred from homology"/>
<dbReference type="PANTHER" id="PTHR37828">
    <property type="entry name" value="GSR2449 PROTEIN"/>
    <property type="match status" value="1"/>
</dbReference>
<dbReference type="PANTHER" id="PTHR37828:SF1">
    <property type="entry name" value="YCII-RELATED DOMAIN-CONTAINING PROTEIN"/>
    <property type="match status" value="1"/>
</dbReference>
<evidence type="ECO:0000256" key="1">
    <source>
        <dbReference type="ARBA" id="ARBA00007689"/>
    </source>
</evidence>
<evidence type="ECO:0000313" key="4">
    <source>
        <dbReference type="Proteomes" id="UP000463975"/>
    </source>
</evidence>
<evidence type="ECO:0000313" key="3">
    <source>
        <dbReference type="EMBL" id="QHI96089.1"/>
    </source>
</evidence>
<dbReference type="Gene3D" id="3.30.70.1060">
    <property type="entry name" value="Dimeric alpha+beta barrel"/>
    <property type="match status" value="1"/>
</dbReference>
<dbReference type="AlphaFoldDB" id="A0A6P1NEX0"/>
<dbReference type="Pfam" id="PF03795">
    <property type="entry name" value="YCII"/>
    <property type="match status" value="1"/>
</dbReference>
<dbReference type="InterPro" id="IPR005545">
    <property type="entry name" value="YCII"/>
</dbReference>
<protein>
    <recommendedName>
        <fullName evidence="2">YCII-related domain-containing protein</fullName>
    </recommendedName>
</protein>
<gene>
    <name evidence="3" type="ORF">GT348_07420</name>
</gene>
<accession>A0A6P1NEX0</accession>